<evidence type="ECO:0000313" key="1">
    <source>
        <dbReference type="EMBL" id="KAG2212728.1"/>
    </source>
</evidence>
<keyword evidence="2" id="KW-1185">Reference proteome</keyword>
<dbReference type="AlphaFoldDB" id="A0A8H7RN88"/>
<reference evidence="1" key="1">
    <citation type="submission" date="2020-12" db="EMBL/GenBank/DDBJ databases">
        <title>Metabolic potential, ecology and presence of endohyphal bacteria is reflected in genomic diversity of Mucoromycotina.</title>
        <authorList>
            <person name="Muszewska A."/>
            <person name="Okrasinska A."/>
            <person name="Steczkiewicz K."/>
            <person name="Drgas O."/>
            <person name="Orlowska M."/>
            <person name="Perlinska-Lenart U."/>
            <person name="Aleksandrzak-Piekarczyk T."/>
            <person name="Szatraj K."/>
            <person name="Zielenkiewicz U."/>
            <person name="Pilsyk S."/>
            <person name="Malc E."/>
            <person name="Mieczkowski P."/>
            <person name="Kruszewska J.S."/>
            <person name="Biernat P."/>
            <person name="Pawlowska J."/>
        </authorList>
    </citation>
    <scope>NUCLEOTIDE SEQUENCE</scope>
    <source>
        <strain evidence="1">WA0000017839</strain>
    </source>
</reference>
<sequence>MECLLEEVVVNINMLKKGHKKATTKYRYRSEGLTKLNAMVNLVIMKLTKEEDSAGMNNLGPVYSSRATKDSFHPLNFINF</sequence>
<gene>
    <name evidence="1" type="ORF">INT47_000705</name>
</gene>
<name>A0A8H7RN88_9FUNG</name>
<dbReference type="Proteomes" id="UP000603453">
    <property type="component" value="Unassembled WGS sequence"/>
</dbReference>
<evidence type="ECO:0000313" key="2">
    <source>
        <dbReference type="Proteomes" id="UP000603453"/>
    </source>
</evidence>
<feature type="non-terminal residue" evidence="1">
    <location>
        <position position="1"/>
    </location>
</feature>
<proteinExistence type="predicted"/>
<dbReference type="OrthoDB" id="2279273at2759"/>
<protein>
    <submittedName>
        <fullName evidence="1">Uncharacterized protein</fullName>
    </submittedName>
</protein>
<organism evidence="1 2">
    <name type="scientific">Mucor saturninus</name>
    <dbReference type="NCBI Taxonomy" id="64648"/>
    <lineage>
        <taxon>Eukaryota</taxon>
        <taxon>Fungi</taxon>
        <taxon>Fungi incertae sedis</taxon>
        <taxon>Mucoromycota</taxon>
        <taxon>Mucoromycotina</taxon>
        <taxon>Mucoromycetes</taxon>
        <taxon>Mucorales</taxon>
        <taxon>Mucorineae</taxon>
        <taxon>Mucoraceae</taxon>
        <taxon>Mucor</taxon>
    </lineage>
</organism>
<comment type="caution">
    <text evidence="1">The sequence shown here is derived from an EMBL/GenBank/DDBJ whole genome shotgun (WGS) entry which is preliminary data.</text>
</comment>
<accession>A0A8H7RN88</accession>
<dbReference type="EMBL" id="JAEPRD010000005">
    <property type="protein sequence ID" value="KAG2212728.1"/>
    <property type="molecule type" value="Genomic_DNA"/>
</dbReference>